<evidence type="ECO:0000259" key="2">
    <source>
        <dbReference type="Pfam" id="PF00561"/>
    </source>
</evidence>
<keyword evidence="1" id="KW-0378">Hydrolase</keyword>
<dbReference type="PANTHER" id="PTHR43329">
    <property type="entry name" value="EPOXIDE HYDROLASE"/>
    <property type="match status" value="1"/>
</dbReference>
<keyword evidence="4" id="KW-1185">Reference proteome</keyword>
<accession>A0A420XQ37</accession>
<feature type="domain" description="AB hydrolase-1" evidence="2">
    <location>
        <begin position="34"/>
        <end position="286"/>
    </location>
</feature>
<sequence>MKDASSVLLDGPWEHRMVAANGARFHVAEAGTGPLVLLLHGFPQMWWTWRHVLPALAAAGYRAAAMDLRGYGASDKTPRGYDPATLTADIAGVVRSLGSADAVLVGHGLGGMLAWTTAVAHPKVVRRLAAIAAPHPLRMRSAVAGDLRQLRRSRHVLGFQAPMLPERRLTESDGAYVEQLLRAWAAPGWPSAEEAAVYRQAVQVAGVAHCSLEYSRWAVRSMVRPDGARYARGMREPVRVPVLHLHGAADGAVLPRSAAGSDRFVEAPYRWHLVAGVGHFPQEERPEELVRLLLGWLDDPEPDR</sequence>
<dbReference type="InParanoid" id="A0A420XQ37"/>
<proteinExistence type="predicted"/>
<evidence type="ECO:0000313" key="4">
    <source>
        <dbReference type="Proteomes" id="UP000281955"/>
    </source>
</evidence>
<dbReference type="AlphaFoldDB" id="A0A420XQ37"/>
<organism evidence="3 4">
    <name type="scientific">Motilibacter peucedani</name>
    <dbReference type="NCBI Taxonomy" id="598650"/>
    <lineage>
        <taxon>Bacteria</taxon>
        <taxon>Bacillati</taxon>
        <taxon>Actinomycetota</taxon>
        <taxon>Actinomycetes</taxon>
        <taxon>Motilibacterales</taxon>
        <taxon>Motilibacteraceae</taxon>
        <taxon>Motilibacter</taxon>
    </lineage>
</organism>
<dbReference type="EMBL" id="RBWV01000011">
    <property type="protein sequence ID" value="RKS75367.1"/>
    <property type="molecule type" value="Genomic_DNA"/>
</dbReference>
<dbReference type="Proteomes" id="UP000281955">
    <property type="component" value="Unassembled WGS sequence"/>
</dbReference>
<gene>
    <name evidence="3" type="ORF">CLV35_1830</name>
</gene>
<dbReference type="InterPro" id="IPR000639">
    <property type="entry name" value="Epox_hydrolase-like"/>
</dbReference>
<dbReference type="Pfam" id="PF00561">
    <property type="entry name" value="Abhydrolase_1"/>
    <property type="match status" value="1"/>
</dbReference>
<dbReference type="PRINTS" id="PR00412">
    <property type="entry name" value="EPOXHYDRLASE"/>
</dbReference>
<name>A0A420XQ37_9ACTN</name>
<evidence type="ECO:0000313" key="3">
    <source>
        <dbReference type="EMBL" id="RKS75367.1"/>
    </source>
</evidence>
<comment type="caution">
    <text evidence="3">The sequence shown here is derived from an EMBL/GenBank/DDBJ whole genome shotgun (WGS) entry which is preliminary data.</text>
</comment>
<dbReference type="GO" id="GO:0016787">
    <property type="term" value="F:hydrolase activity"/>
    <property type="evidence" value="ECO:0007669"/>
    <property type="project" value="UniProtKB-KW"/>
</dbReference>
<dbReference type="FunCoup" id="A0A420XQ37">
    <property type="interactions" value="1"/>
</dbReference>
<evidence type="ECO:0000256" key="1">
    <source>
        <dbReference type="ARBA" id="ARBA00022801"/>
    </source>
</evidence>
<dbReference type="Gene3D" id="3.40.50.1820">
    <property type="entry name" value="alpha/beta hydrolase"/>
    <property type="match status" value="1"/>
</dbReference>
<reference evidence="3 4" key="1">
    <citation type="submission" date="2018-10" db="EMBL/GenBank/DDBJ databases">
        <title>Genomic Encyclopedia of Archaeal and Bacterial Type Strains, Phase II (KMG-II): from individual species to whole genera.</title>
        <authorList>
            <person name="Goeker M."/>
        </authorList>
    </citation>
    <scope>NUCLEOTIDE SEQUENCE [LARGE SCALE GENOMIC DNA]</scope>
    <source>
        <strain evidence="3 4">RP-AC37</strain>
    </source>
</reference>
<protein>
    <submittedName>
        <fullName evidence="3">Pimeloyl-ACP methyl ester carboxylesterase</fullName>
    </submittedName>
</protein>
<dbReference type="InterPro" id="IPR029058">
    <property type="entry name" value="AB_hydrolase_fold"/>
</dbReference>
<dbReference type="SUPFAM" id="SSF53474">
    <property type="entry name" value="alpha/beta-Hydrolases"/>
    <property type="match status" value="1"/>
</dbReference>
<dbReference type="InterPro" id="IPR000073">
    <property type="entry name" value="AB_hydrolase_1"/>
</dbReference>
<dbReference type="PRINTS" id="PR00111">
    <property type="entry name" value="ABHYDROLASE"/>
</dbReference>